<keyword evidence="4 12" id="KW-0808">Transferase</keyword>
<evidence type="ECO:0000256" key="8">
    <source>
        <dbReference type="ARBA" id="ARBA00023014"/>
    </source>
</evidence>
<accession>A0A1Y6K5V3</accession>
<evidence type="ECO:0000259" key="11">
    <source>
        <dbReference type="Pfam" id="PF00266"/>
    </source>
</evidence>
<dbReference type="PROSITE" id="PS00595">
    <property type="entry name" value="AA_TRANSFER_CLASS_5"/>
    <property type="match status" value="1"/>
</dbReference>
<evidence type="ECO:0000256" key="1">
    <source>
        <dbReference type="ARBA" id="ARBA00001933"/>
    </source>
</evidence>
<dbReference type="SUPFAM" id="SSF53383">
    <property type="entry name" value="PLP-dependent transferases"/>
    <property type="match status" value="1"/>
</dbReference>
<evidence type="ECO:0000256" key="2">
    <source>
        <dbReference type="ARBA" id="ARBA00006490"/>
    </source>
</evidence>
<dbReference type="AlphaFoldDB" id="A0A1Y6K5V3"/>
<evidence type="ECO:0000256" key="7">
    <source>
        <dbReference type="ARBA" id="ARBA00023004"/>
    </source>
</evidence>
<dbReference type="FunFam" id="3.40.640.10:FF:000084">
    <property type="entry name" value="IscS-like cysteine desulfurase"/>
    <property type="match status" value="1"/>
</dbReference>
<dbReference type="Pfam" id="PF00266">
    <property type="entry name" value="Aminotran_5"/>
    <property type="match status" value="1"/>
</dbReference>
<comment type="catalytic activity">
    <reaction evidence="9">
        <text>(sulfur carrier)-H + L-cysteine = (sulfur carrier)-SH + L-alanine</text>
        <dbReference type="Rhea" id="RHEA:43892"/>
        <dbReference type="Rhea" id="RHEA-COMP:14737"/>
        <dbReference type="Rhea" id="RHEA-COMP:14739"/>
        <dbReference type="ChEBI" id="CHEBI:29917"/>
        <dbReference type="ChEBI" id="CHEBI:35235"/>
        <dbReference type="ChEBI" id="CHEBI:57972"/>
        <dbReference type="ChEBI" id="CHEBI:64428"/>
        <dbReference type="EC" id="2.8.1.7"/>
    </reaction>
</comment>
<comment type="similarity">
    <text evidence="2">Belongs to the class-V pyridoxal-phosphate-dependent aminotransferase family. NifS/IscS subfamily.</text>
</comment>
<evidence type="ECO:0000256" key="4">
    <source>
        <dbReference type="ARBA" id="ARBA00022679"/>
    </source>
</evidence>
<evidence type="ECO:0000313" key="13">
    <source>
        <dbReference type="Proteomes" id="UP000195514"/>
    </source>
</evidence>
<comment type="cofactor">
    <cofactor evidence="1 10">
        <name>pyridoxal 5'-phosphate</name>
        <dbReference type="ChEBI" id="CHEBI:597326"/>
    </cofactor>
</comment>
<evidence type="ECO:0000256" key="6">
    <source>
        <dbReference type="ARBA" id="ARBA00022898"/>
    </source>
</evidence>
<dbReference type="PANTHER" id="PTHR11601:SF34">
    <property type="entry name" value="CYSTEINE DESULFURASE"/>
    <property type="match status" value="1"/>
</dbReference>
<organism evidence="12 13">
    <name type="scientific">Candidatus Brevifilum fermentans</name>
    <dbReference type="NCBI Taxonomy" id="1986204"/>
    <lineage>
        <taxon>Bacteria</taxon>
        <taxon>Bacillati</taxon>
        <taxon>Chloroflexota</taxon>
        <taxon>Anaerolineae</taxon>
        <taxon>Anaerolineales</taxon>
        <taxon>Anaerolineaceae</taxon>
        <taxon>Candidatus Brevifilum</taxon>
    </lineage>
</organism>
<proteinExistence type="inferred from homology"/>
<keyword evidence="5" id="KW-0479">Metal-binding</keyword>
<dbReference type="InterPro" id="IPR000192">
    <property type="entry name" value="Aminotrans_V_dom"/>
</dbReference>
<dbReference type="InterPro" id="IPR016454">
    <property type="entry name" value="Cysteine_dSase"/>
</dbReference>
<dbReference type="PIRSF" id="PIRSF005572">
    <property type="entry name" value="NifS"/>
    <property type="match status" value="1"/>
</dbReference>
<dbReference type="EC" id="2.8.1.7" evidence="3"/>
<keyword evidence="13" id="KW-1185">Reference proteome</keyword>
<dbReference type="GO" id="GO:0051536">
    <property type="term" value="F:iron-sulfur cluster binding"/>
    <property type="evidence" value="ECO:0007669"/>
    <property type="project" value="UniProtKB-KW"/>
</dbReference>
<dbReference type="GO" id="GO:0046872">
    <property type="term" value="F:metal ion binding"/>
    <property type="evidence" value="ECO:0007669"/>
    <property type="project" value="UniProtKB-KW"/>
</dbReference>
<dbReference type="InterPro" id="IPR015421">
    <property type="entry name" value="PyrdxlP-dep_Trfase_major"/>
</dbReference>
<dbReference type="Proteomes" id="UP000195514">
    <property type="component" value="Chromosome I"/>
</dbReference>
<reference evidence="13" key="1">
    <citation type="submission" date="2017-05" db="EMBL/GenBank/DDBJ databases">
        <authorList>
            <person name="Kirkegaard R."/>
            <person name="Mcilroy J S."/>
        </authorList>
    </citation>
    <scope>NUCLEOTIDE SEQUENCE [LARGE SCALE GENOMIC DNA]</scope>
</reference>
<dbReference type="GO" id="GO:0031071">
    <property type="term" value="F:cysteine desulfurase activity"/>
    <property type="evidence" value="ECO:0007669"/>
    <property type="project" value="UniProtKB-EC"/>
</dbReference>
<dbReference type="InterPro" id="IPR015422">
    <property type="entry name" value="PyrdxlP-dep_Trfase_small"/>
</dbReference>
<dbReference type="Gene3D" id="3.90.1150.10">
    <property type="entry name" value="Aspartate Aminotransferase, domain 1"/>
    <property type="match status" value="1"/>
</dbReference>
<dbReference type="InterPro" id="IPR020578">
    <property type="entry name" value="Aminotrans_V_PyrdxlP_BS"/>
</dbReference>
<keyword evidence="8" id="KW-0411">Iron-sulfur</keyword>
<evidence type="ECO:0000256" key="10">
    <source>
        <dbReference type="RuleBase" id="RU004504"/>
    </source>
</evidence>
<name>A0A1Y6K5V3_9CHLR</name>
<dbReference type="InterPro" id="IPR015424">
    <property type="entry name" value="PyrdxlP-dep_Trfase"/>
</dbReference>
<dbReference type="RefSeq" id="WP_197687122.1">
    <property type="nucleotide sequence ID" value="NZ_LT859958.1"/>
</dbReference>
<feature type="domain" description="Aminotransferase class V" evidence="11">
    <location>
        <begin position="7"/>
        <end position="369"/>
    </location>
</feature>
<protein>
    <recommendedName>
        <fullName evidence="3">cysteine desulfurase</fullName>
        <ecNumber evidence="3">2.8.1.7</ecNumber>
    </recommendedName>
</protein>
<keyword evidence="6" id="KW-0663">Pyridoxal phosphate</keyword>
<evidence type="ECO:0000313" key="12">
    <source>
        <dbReference type="EMBL" id="SMX55023.1"/>
    </source>
</evidence>
<gene>
    <name evidence="12" type="primary">iscS</name>
    <name evidence="12" type="ORF">CFX1CAM_1958</name>
</gene>
<evidence type="ECO:0000256" key="3">
    <source>
        <dbReference type="ARBA" id="ARBA00012239"/>
    </source>
</evidence>
<dbReference type="EMBL" id="LT859958">
    <property type="protein sequence ID" value="SMX55023.1"/>
    <property type="molecule type" value="Genomic_DNA"/>
</dbReference>
<dbReference type="Gene3D" id="3.40.640.10">
    <property type="entry name" value="Type I PLP-dependent aspartate aminotransferase-like (Major domain)"/>
    <property type="match status" value="1"/>
</dbReference>
<evidence type="ECO:0000256" key="9">
    <source>
        <dbReference type="ARBA" id="ARBA00050776"/>
    </source>
</evidence>
<dbReference type="PANTHER" id="PTHR11601">
    <property type="entry name" value="CYSTEINE DESULFURYLASE FAMILY MEMBER"/>
    <property type="match status" value="1"/>
</dbReference>
<dbReference type="KEGG" id="abat:CFX1CAM_1958"/>
<sequence>MTQIHPIYLDYNATTPLTPAVIAAMRPFLEEHFGNPSSSHIFGQIAQHAVEKARGQVSALIGASPDEIVFTGSGTEANNIAIQGIARARQTRGNHIITTAIEHPAVTEVCTYLASQGFQITTLPVDACGQVSPDDLAAALTPETILVSIMHANNEVGTIQSIRTLAEMTRQTGALFHTDAAQSVGKLPVDVHKLGVDLLSIAGHKLYAPKGVGALYIRHGVTLEKILFGANQERALRPGTENVLEIVGLGAAAEEARQTLPERVQHLQTMRNRLHAGLQSALPSGMLRLNGHPDERLPNTLNLSFKNLEASMLLNNISEFVAASAGAACHSDRIVISSVLQAMGVPLEWAKGALRFSVGTMTSADDIDRAVEIIARAVSTLDPTFVK</sequence>
<keyword evidence="7" id="KW-0408">Iron</keyword>
<evidence type="ECO:0000256" key="5">
    <source>
        <dbReference type="ARBA" id="ARBA00022723"/>
    </source>
</evidence>